<proteinExistence type="predicted"/>
<name>A0ABV2L3Q1_9HYPH</name>
<evidence type="ECO:0000313" key="2">
    <source>
        <dbReference type="Proteomes" id="UP001549145"/>
    </source>
</evidence>
<dbReference type="EMBL" id="JBEPMM010000004">
    <property type="protein sequence ID" value="MET3692453.1"/>
    <property type="molecule type" value="Genomic_DNA"/>
</dbReference>
<comment type="caution">
    <text evidence="1">The sequence shown here is derived from an EMBL/GenBank/DDBJ whole genome shotgun (WGS) entry which is preliminary data.</text>
</comment>
<sequence>MPQPLGTRGSLKWLQRVAAGAAPATEQAIIAKLRAASRLDWLSPRRDDDFAEYRDGTFLDRIGHSSLRPALKAFWPSRGPQWDGLARTDAGQVLLFEAKAHAGELRSGGCQASLASRQRIETALLATAHACAATAPRAWTEAYYQSANRLAHLHFLRRHGVDAYVVLMNFLSDTEMSGPLTVEEWQRAHGEAEATMGLGQDHALSRYVLHVYPDVRHLGG</sequence>
<evidence type="ECO:0000313" key="1">
    <source>
        <dbReference type="EMBL" id="MET3692453.1"/>
    </source>
</evidence>
<accession>A0ABV2L3Q1</accession>
<gene>
    <name evidence="1" type="ORF">ABID43_001989</name>
</gene>
<organism evidence="1 2">
    <name type="scientific">Methylobacterium goesingense</name>
    <dbReference type="NCBI Taxonomy" id="243690"/>
    <lineage>
        <taxon>Bacteria</taxon>
        <taxon>Pseudomonadati</taxon>
        <taxon>Pseudomonadota</taxon>
        <taxon>Alphaproteobacteria</taxon>
        <taxon>Hyphomicrobiales</taxon>
        <taxon>Methylobacteriaceae</taxon>
        <taxon>Methylobacterium</taxon>
    </lineage>
</organism>
<reference evidence="1 2" key="1">
    <citation type="submission" date="2024-06" db="EMBL/GenBank/DDBJ databases">
        <title>Genomic Encyclopedia of Type Strains, Phase IV (KMG-IV): sequencing the most valuable type-strain genomes for metagenomic binning, comparative biology and taxonomic classification.</title>
        <authorList>
            <person name="Goeker M."/>
        </authorList>
    </citation>
    <scope>NUCLEOTIDE SEQUENCE [LARGE SCALE GENOMIC DNA]</scope>
    <source>
        <strain evidence="1 2">DSM 21331</strain>
    </source>
</reference>
<dbReference type="RefSeq" id="WP_238278737.1">
    <property type="nucleotide sequence ID" value="NZ_BPQL01000043.1"/>
</dbReference>
<protein>
    <submittedName>
        <fullName evidence="1">Uncharacterized protein</fullName>
    </submittedName>
</protein>
<dbReference type="Proteomes" id="UP001549145">
    <property type="component" value="Unassembled WGS sequence"/>
</dbReference>
<keyword evidence="2" id="KW-1185">Reference proteome</keyword>